<proteinExistence type="inferred from homology"/>
<feature type="region of interest" description="Disordered" evidence="13">
    <location>
        <begin position="367"/>
        <end position="393"/>
    </location>
</feature>
<dbReference type="CDD" id="cd00310">
    <property type="entry name" value="ATP-synt_Fo_a_6"/>
    <property type="match status" value="1"/>
</dbReference>
<dbReference type="InterPro" id="IPR000568">
    <property type="entry name" value="ATP_synth_F0_asu"/>
</dbReference>
<evidence type="ECO:0000256" key="7">
    <source>
        <dbReference type="ARBA" id="ARBA00022989"/>
    </source>
</evidence>
<keyword evidence="5 11" id="KW-0812">Transmembrane</keyword>
<dbReference type="PRINTS" id="PR00123">
    <property type="entry name" value="ATPASEA"/>
</dbReference>
<feature type="transmembrane region" description="Helical" evidence="11">
    <location>
        <begin position="141"/>
        <end position="159"/>
    </location>
</feature>
<evidence type="ECO:0000256" key="9">
    <source>
        <dbReference type="ARBA" id="ARBA00023136"/>
    </source>
</evidence>
<feature type="transmembrane region" description="Helical" evidence="11">
    <location>
        <begin position="294"/>
        <end position="314"/>
    </location>
</feature>
<dbReference type="InterPro" id="IPR035908">
    <property type="entry name" value="F0_ATP_A_sf"/>
</dbReference>
<dbReference type="PANTHER" id="PTHR11410">
    <property type="entry name" value="ATP SYNTHASE SUBUNIT A"/>
    <property type="match status" value="1"/>
</dbReference>
<evidence type="ECO:0000313" key="15">
    <source>
        <dbReference type="EMBL" id="PSK92139.1"/>
    </source>
</evidence>
<feature type="transmembrane region" description="Helical" evidence="11">
    <location>
        <begin position="326"/>
        <end position="348"/>
    </location>
</feature>
<dbReference type="PANTHER" id="PTHR11410:SF0">
    <property type="entry name" value="ATP SYNTHASE SUBUNIT A"/>
    <property type="match status" value="1"/>
</dbReference>
<sequence>MCPKLCFEFKTRTFAQNFSVVLIKCKQVFAALFFVLAGFSASASEGHEHESGEKKGFNASEVIFGHIGDNHDWHLFDLNGHPVSIPLPVIIYHPEKGLSVFSSKNFEHGHASYEGYRLNEKNKVVSEDGAAIKDLSITKNVASMLISVVLLLLIMISVANKYKKNGVMKAPSGFQNALEPVIMFVRDEVAKPNLGHKYMRYMPLLLTVFFFIWINNLLGLLPGGANFTGNIAVTGALSLISFIVIIFSGNKHFWGHLFNPPGVPLGIKFLLVPIEIISLFIKPIALMIRLFANILAGHIIILSVVSMIFIFGALSKFAGWGFVPVSLAFSVFMFFLELLVAAIQAFIFTNLTAVFIGQAVEEAHHHDHEHEKYHAHNPETGQEYNVSDNTIVA</sequence>
<evidence type="ECO:0000313" key="16">
    <source>
        <dbReference type="Proteomes" id="UP000240572"/>
    </source>
</evidence>
<comment type="caution">
    <text evidence="15">The sequence shown here is derived from an EMBL/GenBank/DDBJ whole genome shotgun (WGS) entry which is preliminary data.</text>
</comment>
<dbReference type="InterPro" id="IPR045083">
    <property type="entry name" value="ATP_synth_F0_asu_bact/mt"/>
</dbReference>
<feature type="chain" id="PRO_5015161280" description="ATP synthase subunit a" evidence="14">
    <location>
        <begin position="44"/>
        <end position="393"/>
    </location>
</feature>
<dbReference type="GO" id="GO:0005886">
    <property type="term" value="C:plasma membrane"/>
    <property type="evidence" value="ECO:0007669"/>
    <property type="project" value="UniProtKB-SubCell"/>
</dbReference>
<protein>
    <recommendedName>
        <fullName evidence="11 12">ATP synthase subunit a</fullName>
    </recommendedName>
    <alternativeName>
        <fullName evidence="11">ATP synthase F0 sector subunit a</fullName>
    </alternativeName>
    <alternativeName>
        <fullName evidence="11">F-ATPase subunit 6</fullName>
    </alternativeName>
</protein>
<evidence type="ECO:0000256" key="12">
    <source>
        <dbReference type="RuleBase" id="RU000483"/>
    </source>
</evidence>
<evidence type="ECO:0000256" key="4">
    <source>
        <dbReference type="ARBA" id="ARBA00022547"/>
    </source>
</evidence>
<dbReference type="GO" id="GO:0045259">
    <property type="term" value="C:proton-transporting ATP synthase complex"/>
    <property type="evidence" value="ECO:0007669"/>
    <property type="project" value="UniProtKB-KW"/>
</dbReference>
<keyword evidence="8 11" id="KW-0406">Ion transport</keyword>
<evidence type="ECO:0000256" key="13">
    <source>
        <dbReference type="SAM" id="MobiDB-lite"/>
    </source>
</evidence>
<feature type="transmembrane region" description="Helical" evidence="11">
    <location>
        <begin position="201"/>
        <end position="221"/>
    </location>
</feature>
<comment type="function">
    <text evidence="11 12">Key component of the proton channel; it plays a direct role in the translocation of protons across the membrane.</text>
</comment>
<dbReference type="GO" id="GO:0046933">
    <property type="term" value="F:proton-transporting ATP synthase activity, rotational mechanism"/>
    <property type="evidence" value="ECO:0007669"/>
    <property type="project" value="UniProtKB-UniRule"/>
</dbReference>
<evidence type="ECO:0000256" key="5">
    <source>
        <dbReference type="ARBA" id="ARBA00022692"/>
    </source>
</evidence>
<keyword evidence="6 11" id="KW-0375">Hydrogen ion transport</keyword>
<evidence type="ECO:0000256" key="11">
    <source>
        <dbReference type="HAMAP-Rule" id="MF_01393"/>
    </source>
</evidence>
<evidence type="ECO:0000256" key="1">
    <source>
        <dbReference type="ARBA" id="ARBA00004141"/>
    </source>
</evidence>
<evidence type="ECO:0000256" key="14">
    <source>
        <dbReference type="SAM" id="SignalP"/>
    </source>
</evidence>
<keyword evidence="4 11" id="KW-0138">CF(0)</keyword>
<evidence type="ECO:0000256" key="6">
    <source>
        <dbReference type="ARBA" id="ARBA00022781"/>
    </source>
</evidence>
<dbReference type="NCBIfam" id="TIGR01131">
    <property type="entry name" value="ATP_synt_6_or_A"/>
    <property type="match status" value="1"/>
</dbReference>
<dbReference type="HAMAP" id="MF_01393">
    <property type="entry name" value="ATP_synth_a_bact"/>
    <property type="match status" value="1"/>
</dbReference>
<gene>
    <name evidence="11" type="primary">atpB</name>
    <name evidence="15" type="ORF">B0I18_104237</name>
</gene>
<evidence type="ECO:0000256" key="3">
    <source>
        <dbReference type="ARBA" id="ARBA00022448"/>
    </source>
</evidence>
<keyword evidence="16" id="KW-1185">Reference proteome</keyword>
<feature type="transmembrane region" description="Helical" evidence="11">
    <location>
        <begin position="269"/>
        <end position="288"/>
    </location>
</feature>
<feature type="signal peptide" evidence="14">
    <location>
        <begin position="1"/>
        <end position="43"/>
    </location>
</feature>
<comment type="subcellular location">
    <subcellularLocation>
        <location evidence="11 12">Cell membrane</location>
        <topology evidence="11 12">Multi-pass membrane protein</topology>
    </subcellularLocation>
    <subcellularLocation>
        <location evidence="1">Membrane</location>
        <topology evidence="1">Multi-pass membrane protein</topology>
    </subcellularLocation>
</comment>
<accession>A0A2P8D4P0</accession>
<evidence type="ECO:0000256" key="10">
    <source>
        <dbReference type="ARBA" id="ARBA00023310"/>
    </source>
</evidence>
<dbReference type="SUPFAM" id="SSF81336">
    <property type="entry name" value="F1F0 ATP synthase subunit A"/>
    <property type="match status" value="1"/>
</dbReference>
<dbReference type="EMBL" id="PYGD01000004">
    <property type="protein sequence ID" value="PSK92139.1"/>
    <property type="molecule type" value="Genomic_DNA"/>
</dbReference>
<feature type="transmembrane region" description="Helical" evidence="11">
    <location>
        <begin position="227"/>
        <end position="248"/>
    </location>
</feature>
<keyword evidence="14" id="KW-0732">Signal</keyword>
<keyword evidence="10 11" id="KW-0066">ATP synthesis</keyword>
<keyword evidence="7 11" id="KW-1133">Transmembrane helix</keyword>
<evidence type="ECO:0000256" key="8">
    <source>
        <dbReference type="ARBA" id="ARBA00023065"/>
    </source>
</evidence>
<dbReference type="Proteomes" id="UP000240572">
    <property type="component" value="Unassembled WGS sequence"/>
</dbReference>
<feature type="compositionally biased region" description="Polar residues" evidence="13">
    <location>
        <begin position="379"/>
        <end position="393"/>
    </location>
</feature>
<dbReference type="Gene3D" id="1.20.120.220">
    <property type="entry name" value="ATP synthase, F0 complex, subunit A"/>
    <property type="match status" value="1"/>
</dbReference>
<organism evidence="15 16">
    <name type="scientific">Taibaiella chishuiensis</name>
    <dbReference type="NCBI Taxonomy" id="1434707"/>
    <lineage>
        <taxon>Bacteria</taxon>
        <taxon>Pseudomonadati</taxon>
        <taxon>Bacteroidota</taxon>
        <taxon>Chitinophagia</taxon>
        <taxon>Chitinophagales</taxon>
        <taxon>Chitinophagaceae</taxon>
        <taxon>Taibaiella</taxon>
    </lineage>
</organism>
<evidence type="ECO:0000256" key="2">
    <source>
        <dbReference type="ARBA" id="ARBA00006810"/>
    </source>
</evidence>
<name>A0A2P8D4P0_9BACT</name>
<feature type="compositionally biased region" description="Basic and acidic residues" evidence="13">
    <location>
        <begin position="367"/>
        <end position="377"/>
    </location>
</feature>
<dbReference type="AlphaFoldDB" id="A0A2P8D4P0"/>
<keyword evidence="3 11" id="KW-0813">Transport</keyword>
<keyword evidence="11" id="KW-1003">Cell membrane</keyword>
<keyword evidence="9 11" id="KW-0472">Membrane</keyword>
<comment type="similarity">
    <text evidence="2 11 12">Belongs to the ATPase A chain family.</text>
</comment>
<reference evidence="15 16" key="1">
    <citation type="submission" date="2018-03" db="EMBL/GenBank/DDBJ databases">
        <title>Genomic Encyclopedia of Type Strains, Phase III (KMG-III): the genomes of soil and plant-associated and newly described type strains.</title>
        <authorList>
            <person name="Whitman W."/>
        </authorList>
    </citation>
    <scope>NUCLEOTIDE SEQUENCE [LARGE SCALE GENOMIC DNA]</scope>
    <source>
        <strain evidence="15 16">CGMCC 1.12700</strain>
    </source>
</reference>
<dbReference type="Pfam" id="PF00119">
    <property type="entry name" value="ATP-synt_A"/>
    <property type="match status" value="1"/>
</dbReference>